<dbReference type="AlphaFoldDB" id="A0A2W0H6K3"/>
<evidence type="ECO:0000259" key="1">
    <source>
        <dbReference type="PROSITE" id="PS50930"/>
    </source>
</evidence>
<proteinExistence type="predicted"/>
<sequence>MEIKVDIDRAHKETSVTIHAREWNSETEHLMKKLNGQAPAARMIGSSGEQSVIVNPEDVDYAVAEKRKVYAVTRDGRIELNRKLYEIESDFADHSFVRFSKSVVGNISRIERFEVSFSGSLCVHFRSGNKEYVSRRHVVSVKQKIEGGL</sequence>
<dbReference type="GO" id="GO:0003677">
    <property type="term" value="F:DNA binding"/>
    <property type="evidence" value="ECO:0007669"/>
    <property type="project" value="InterPro"/>
</dbReference>
<dbReference type="Proteomes" id="UP000248066">
    <property type="component" value="Unassembled WGS sequence"/>
</dbReference>
<accession>A0A2W0H6K3</accession>
<dbReference type="Pfam" id="PF04397">
    <property type="entry name" value="LytTR"/>
    <property type="match status" value="1"/>
</dbReference>
<reference evidence="2 3" key="1">
    <citation type="submission" date="2017-10" db="EMBL/GenBank/DDBJ databases">
        <title>Bacillus sp. nov., a halophilic bacterium isolated from a Yangshapao Lake.</title>
        <authorList>
            <person name="Wang H."/>
        </authorList>
    </citation>
    <scope>NUCLEOTIDE SEQUENCE [LARGE SCALE GENOMIC DNA]</scope>
    <source>
        <strain evidence="2 3">YSP-3</strain>
    </source>
</reference>
<keyword evidence="3" id="KW-1185">Reference proteome</keyword>
<dbReference type="OrthoDB" id="9808614at2"/>
<evidence type="ECO:0000313" key="3">
    <source>
        <dbReference type="Proteomes" id="UP000248066"/>
    </source>
</evidence>
<dbReference type="PANTHER" id="PTHR37299:SF4">
    <property type="entry name" value="TRANSCRIPTIONAL REGULATOR"/>
    <property type="match status" value="1"/>
</dbReference>
<dbReference type="PANTHER" id="PTHR37299">
    <property type="entry name" value="TRANSCRIPTIONAL REGULATOR-RELATED"/>
    <property type="match status" value="1"/>
</dbReference>
<dbReference type="SMART" id="SM00850">
    <property type="entry name" value="LytTR"/>
    <property type="match status" value="1"/>
</dbReference>
<evidence type="ECO:0000313" key="2">
    <source>
        <dbReference type="EMBL" id="PYZ97503.1"/>
    </source>
</evidence>
<feature type="domain" description="HTH LytTR-type" evidence="1">
    <location>
        <begin position="43"/>
        <end position="147"/>
    </location>
</feature>
<organism evidence="2 3">
    <name type="scientific">Alteribacter lacisalsi</name>
    <dbReference type="NCBI Taxonomy" id="2045244"/>
    <lineage>
        <taxon>Bacteria</taxon>
        <taxon>Bacillati</taxon>
        <taxon>Bacillota</taxon>
        <taxon>Bacilli</taxon>
        <taxon>Bacillales</taxon>
        <taxon>Bacillaceae</taxon>
        <taxon>Alteribacter</taxon>
    </lineage>
</organism>
<gene>
    <name evidence="2" type="ORF">CR205_02595</name>
</gene>
<comment type="caution">
    <text evidence="2">The sequence shown here is derived from an EMBL/GenBank/DDBJ whole genome shotgun (WGS) entry which is preliminary data.</text>
</comment>
<dbReference type="GO" id="GO:0000156">
    <property type="term" value="F:phosphorelay response regulator activity"/>
    <property type="evidence" value="ECO:0007669"/>
    <property type="project" value="InterPro"/>
</dbReference>
<dbReference type="EMBL" id="PDOF01000001">
    <property type="protein sequence ID" value="PYZ97503.1"/>
    <property type="molecule type" value="Genomic_DNA"/>
</dbReference>
<dbReference type="Gene3D" id="2.40.50.1020">
    <property type="entry name" value="LytTr DNA-binding domain"/>
    <property type="match status" value="1"/>
</dbReference>
<protein>
    <submittedName>
        <fullName evidence="2">LytTR family transcriptional regulator</fullName>
    </submittedName>
</protein>
<dbReference type="RefSeq" id="WP_110516648.1">
    <property type="nucleotide sequence ID" value="NZ_PDOF01000001.1"/>
</dbReference>
<dbReference type="PROSITE" id="PS50930">
    <property type="entry name" value="HTH_LYTTR"/>
    <property type="match status" value="1"/>
</dbReference>
<dbReference type="InterPro" id="IPR007492">
    <property type="entry name" value="LytTR_DNA-bd_dom"/>
</dbReference>
<name>A0A2W0H6K3_9BACI</name>
<dbReference type="InterPro" id="IPR046947">
    <property type="entry name" value="LytR-like"/>
</dbReference>